<accession>A0A8J7CJ31</accession>
<dbReference type="Proteomes" id="UP000609121">
    <property type="component" value="Unassembled WGS sequence"/>
</dbReference>
<sequence>MKRLELQLHDAERSEIVRRAKAAGLCAATFCRFAALGYPMPAKRFDIEAEAVAALNRVGNNLNQIAKAANKSGRLDAAHERQLSHAVAQVSEAVATIREGASA</sequence>
<keyword evidence="2" id="KW-1185">Reference proteome</keyword>
<dbReference type="AlphaFoldDB" id="A0A8J7CJ31"/>
<gene>
    <name evidence="1" type="primary">mobC</name>
    <name evidence="1" type="ORF">ICN82_03250</name>
</gene>
<name>A0A8J7CJ31_9RHOB</name>
<protein>
    <submittedName>
        <fullName evidence="1">Plasmid mobilization relaxosome protein MobC</fullName>
    </submittedName>
</protein>
<dbReference type="EMBL" id="JACVXA010000006">
    <property type="protein sequence ID" value="MBE3637216.1"/>
    <property type="molecule type" value="Genomic_DNA"/>
</dbReference>
<dbReference type="Pfam" id="PF21983">
    <property type="entry name" value="NikA-like"/>
    <property type="match status" value="1"/>
</dbReference>
<evidence type="ECO:0000313" key="2">
    <source>
        <dbReference type="Proteomes" id="UP000609121"/>
    </source>
</evidence>
<proteinExistence type="predicted"/>
<reference evidence="1" key="1">
    <citation type="submission" date="2020-09" db="EMBL/GenBank/DDBJ databases">
        <title>A novel bacterium of genus Mangrovicoccus, isolated from South China Sea.</title>
        <authorList>
            <person name="Huang H."/>
            <person name="Mo K."/>
            <person name="Hu Y."/>
        </authorList>
    </citation>
    <scope>NUCLEOTIDE SEQUENCE</scope>
    <source>
        <strain evidence="1">HB182678</strain>
    </source>
</reference>
<dbReference type="RefSeq" id="WP_193179569.1">
    <property type="nucleotide sequence ID" value="NZ_JACVXA010000006.1"/>
</dbReference>
<evidence type="ECO:0000313" key="1">
    <source>
        <dbReference type="EMBL" id="MBE3637216.1"/>
    </source>
</evidence>
<organism evidence="1 2">
    <name type="scientific">Mangrovicoccus algicola</name>
    <dbReference type="NCBI Taxonomy" id="2771008"/>
    <lineage>
        <taxon>Bacteria</taxon>
        <taxon>Pseudomonadati</taxon>
        <taxon>Pseudomonadota</taxon>
        <taxon>Alphaproteobacteria</taxon>
        <taxon>Rhodobacterales</taxon>
        <taxon>Paracoccaceae</taxon>
        <taxon>Mangrovicoccus</taxon>
    </lineage>
</organism>
<comment type="caution">
    <text evidence="1">The sequence shown here is derived from an EMBL/GenBank/DDBJ whole genome shotgun (WGS) entry which is preliminary data.</text>
</comment>
<dbReference type="InterPro" id="IPR053842">
    <property type="entry name" value="NikA-like"/>
</dbReference>